<reference evidence="6 7" key="1">
    <citation type="submission" date="2020-08" db="EMBL/GenBank/DDBJ databases">
        <title>Genomic Encyclopedia of Type Strains, Phase IV (KMG-IV): sequencing the most valuable type-strain genomes for metagenomic binning, comparative biology and taxonomic classification.</title>
        <authorList>
            <person name="Goeker M."/>
        </authorList>
    </citation>
    <scope>NUCLEOTIDE SEQUENCE [LARGE SCALE GENOMIC DNA]</scope>
    <source>
        <strain evidence="6 7">DSM 16268</strain>
    </source>
</reference>
<name>A0A7W9CV59_9HYPH</name>
<dbReference type="SUPFAM" id="SSF53822">
    <property type="entry name" value="Periplasmic binding protein-like I"/>
    <property type="match status" value="1"/>
</dbReference>
<dbReference type="GO" id="GO:0003700">
    <property type="term" value="F:DNA-binding transcription factor activity"/>
    <property type="evidence" value="ECO:0007669"/>
    <property type="project" value="TreeGrafter"/>
</dbReference>
<keyword evidence="2" id="KW-0238">DNA-binding</keyword>
<dbReference type="CDD" id="cd01575">
    <property type="entry name" value="PBP1_GntR"/>
    <property type="match status" value="1"/>
</dbReference>
<dbReference type="Pfam" id="PF13377">
    <property type="entry name" value="Peripla_BP_3"/>
    <property type="match status" value="1"/>
</dbReference>
<evidence type="ECO:0000256" key="4">
    <source>
        <dbReference type="SAM" id="MobiDB-lite"/>
    </source>
</evidence>
<dbReference type="InterPro" id="IPR028082">
    <property type="entry name" value="Peripla_BP_I"/>
</dbReference>
<dbReference type="PROSITE" id="PS00356">
    <property type="entry name" value="HTH_LACI_1"/>
    <property type="match status" value="1"/>
</dbReference>
<proteinExistence type="predicted"/>
<dbReference type="Proteomes" id="UP000523821">
    <property type="component" value="Unassembled WGS sequence"/>
</dbReference>
<dbReference type="AlphaFoldDB" id="A0A7W9CV59"/>
<dbReference type="InterPro" id="IPR000843">
    <property type="entry name" value="HTH_LacI"/>
</dbReference>
<dbReference type="Pfam" id="PF00356">
    <property type="entry name" value="LacI"/>
    <property type="match status" value="1"/>
</dbReference>
<comment type="caution">
    <text evidence="6">The sequence shown here is derived from an EMBL/GenBank/DDBJ whole genome shotgun (WGS) entry which is preliminary data.</text>
</comment>
<dbReference type="PANTHER" id="PTHR30146:SF33">
    <property type="entry name" value="TRANSCRIPTIONAL REGULATOR"/>
    <property type="match status" value="1"/>
</dbReference>
<evidence type="ECO:0000256" key="3">
    <source>
        <dbReference type="ARBA" id="ARBA00023163"/>
    </source>
</evidence>
<keyword evidence="1" id="KW-0805">Transcription regulation</keyword>
<dbReference type="GO" id="GO:0000976">
    <property type="term" value="F:transcription cis-regulatory region binding"/>
    <property type="evidence" value="ECO:0007669"/>
    <property type="project" value="TreeGrafter"/>
</dbReference>
<dbReference type="RefSeq" id="WP_343061096.1">
    <property type="nucleotide sequence ID" value="NZ_JACHOO010000002.1"/>
</dbReference>
<dbReference type="CDD" id="cd01392">
    <property type="entry name" value="HTH_LacI"/>
    <property type="match status" value="1"/>
</dbReference>
<evidence type="ECO:0000256" key="1">
    <source>
        <dbReference type="ARBA" id="ARBA00023015"/>
    </source>
</evidence>
<dbReference type="Gene3D" id="1.10.260.40">
    <property type="entry name" value="lambda repressor-like DNA-binding domains"/>
    <property type="match status" value="1"/>
</dbReference>
<evidence type="ECO:0000259" key="5">
    <source>
        <dbReference type="PROSITE" id="PS50932"/>
    </source>
</evidence>
<evidence type="ECO:0000313" key="6">
    <source>
        <dbReference type="EMBL" id="MBB5752284.1"/>
    </source>
</evidence>
<evidence type="ECO:0000256" key="2">
    <source>
        <dbReference type="ARBA" id="ARBA00023125"/>
    </source>
</evidence>
<dbReference type="InterPro" id="IPR010982">
    <property type="entry name" value="Lambda_DNA-bd_dom_sf"/>
</dbReference>
<dbReference type="EMBL" id="JACHOO010000002">
    <property type="protein sequence ID" value="MBB5752284.1"/>
    <property type="molecule type" value="Genomic_DNA"/>
</dbReference>
<dbReference type="SMART" id="SM00354">
    <property type="entry name" value="HTH_LACI"/>
    <property type="match status" value="1"/>
</dbReference>
<dbReference type="SUPFAM" id="SSF47413">
    <property type="entry name" value="lambda repressor-like DNA-binding domains"/>
    <property type="match status" value="1"/>
</dbReference>
<accession>A0A7W9CV59</accession>
<dbReference type="InterPro" id="IPR046335">
    <property type="entry name" value="LacI/GalR-like_sensor"/>
</dbReference>
<evidence type="ECO:0000313" key="7">
    <source>
        <dbReference type="Proteomes" id="UP000523821"/>
    </source>
</evidence>
<sequence>MAGETAGEGRTRTRRRSAGRAATMADVAREAGVSAQTVSRALRDAATVTPETLRLVQEAVRKTRYVQNLSASHLASNRSMTVAAIIPNISASIFAETIQGLADTLSAEGYQIFLGDTEYRTDREEALIRSFLGRRPDGIFLIGAHHSRAAAALLRRAGVPVIESWEWPARPIDGLVGFSNRASMAAVAAHLIERGRRRPVFAGVLRPGDHRAAERRDGFAEAVGRLLPGAPARIVDPTDLPLAIRSGEALLDRALAAHPDADALVFSSDLLAAGALLACDRRGIAVPDRIAITGFGDYDIARELNPALTTIAVPSRRIGSEAGQMLLAAMRGGGGPAGRRIDVGTELVVREST</sequence>
<feature type="domain" description="HTH lacI-type" evidence="5">
    <location>
        <begin position="22"/>
        <end position="76"/>
    </location>
</feature>
<protein>
    <submittedName>
        <fullName evidence="6">LacI family gluconate utilization system Gnt-I transcriptional repressor</fullName>
    </submittedName>
</protein>
<organism evidence="6 7">
    <name type="scientific">Prosthecomicrobium pneumaticum</name>
    <dbReference type="NCBI Taxonomy" id="81895"/>
    <lineage>
        <taxon>Bacteria</taxon>
        <taxon>Pseudomonadati</taxon>
        <taxon>Pseudomonadota</taxon>
        <taxon>Alphaproteobacteria</taxon>
        <taxon>Hyphomicrobiales</taxon>
        <taxon>Kaistiaceae</taxon>
        <taxon>Prosthecomicrobium</taxon>
    </lineage>
</organism>
<keyword evidence="3" id="KW-0804">Transcription</keyword>
<dbReference type="PANTHER" id="PTHR30146">
    <property type="entry name" value="LACI-RELATED TRANSCRIPTIONAL REPRESSOR"/>
    <property type="match status" value="1"/>
</dbReference>
<gene>
    <name evidence="6" type="ORF">GGQ63_001336</name>
</gene>
<keyword evidence="7" id="KW-1185">Reference proteome</keyword>
<dbReference type="PROSITE" id="PS50932">
    <property type="entry name" value="HTH_LACI_2"/>
    <property type="match status" value="1"/>
</dbReference>
<dbReference type="Gene3D" id="3.40.50.2300">
    <property type="match status" value="2"/>
</dbReference>
<feature type="region of interest" description="Disordered" evidence="4">
    <location>
        <begin position="1"/>
        <end position="25"/>
    </location>
</feature>